<dbReference type="STRING" id="133381.A0A2T9ZHF0"/>
<gene>
    <name evidence="6" type="ORF">BB560_001560</name>
</gene>
<sequence>MAAKKVVVKSKASTDTKSKTTKKPEKKIIHSKPEINIKKRPRAALEPRPKRIKVRKTTLNPVHPIASQSGTVLTFGNGDCGQLGLGEDKPERKKPFPIQELVDQNIVDIASGGLHSIALTKEGKLWSWGCNDQKALGRAGDEYVPMHVEQGDSKFIKVECGDSVSVALTSDGYVYSWGTFRSSDGIMGYSKDVKIQDTPTLIKELSKEFVIDLAAGVDHVLALTTAGTVYCWGNGQQYQLGRKILGRHKLNCLLPAKLGLKNIVSIGAGAYHSFAIDKKGVLYSWGLNNFGQCGAPSSDLDGEPIVEKPTKVDELKDRKIVKVSGGEHHSLAMDDQGNLFSFGRSDSSQTGLPESLILAANAENGENSKENSENSPVTKSMVPSPTMIPDIPKIIDFAVGSNHNLAISEDKKLLSWGYGEMLQCGNGEEEDVKTPTIVTGKNIDGKSIIKVSAGGQHSVLLVQ</sequence>
<organism evidence="6 7">
    <name type="scientific">Smittium megazygosporum</name>
    <dbReference type="NCBI Taxonomy" id="133381"/>
    <lineage>
        <taxon>Eukaryota</taxon>
        <taxon>Fungi</taxon>
        <taxon>Fungi incertae sedis</taxon>
        <taxon>Zoopagomycota</taxon>
        <taxon>Kickxellomycotina</taxon>
        <taxon>Harpellomycetes</taxon>
        <taxon>Harpellales</taxon>
        <taxon>Legeriomycetaceae</taxon>
        <taxon>Smittium</taxon>
    </lineage>
</organism>
<dbReference type="InterPro" id="IPR000408">
    <property type="entry name" value="Reg_chr_condens"/>
</dbReference>
<evidence type="ECO:0000256" key="2">
    <source>
        <dbReference type="ARBA" id="ARBA00022737"/>
    </source>
</evidence>
<feature type="compositionally biased region" description="Low complexity" evidence="4">
    <location>
        <begin position="1"/>
        <end position="11"/>
    </location>
</feature>
<dbReference type="InterPro" id="IPR051553">
    <property type="entry name" value="Ran_GTPase-activating"/>
</dbReference>
<dbReference type="GO" id="GO:0005737">
    <property type="term" value="C:cytoplasm"/>
    <property type="evidence" value="ECO:0007669"/>
    <property type="project" value="TreeGrafter"/>
</dbReference>
<feature type="repeat" description="RCC1" evidence="3">
    <location>
        <begin position="70"/>
        <end position="122"/>
    </location>
</feature>
<feature type="repeat" description="RCC1" evidence="3">
    <location>
        <begin position="280"/>
        <end position="336"/>
    </location>
</feature>
<dbReference type="AlphaFoldDB" id="A0A2T9ZHF0"/>
<dbReference type="PANTHER" id="PTHR45982:SF1">
    <property type="entry name" value="REGULATOR OF CHROMOSOME CONDENSATION"/>
    <property type="match status" value="1"/>
</dbReference>
<protein>
    <recommendedName>
        <fullName evidence="5">RCC1-like domain-containing protein</fullName>
    </recommendedName>
</protein>
<keyword evidence="1" id="KW-0344">Guanine-nucleotide releasing factor</keyword>
<dbReference type="InterPro" id="IPR058923">
    <property type="entry name" value="RCC1-like_dom"/>
</dbReference>
<accession>A0A2T9ZHF0</accession>
<feature type="repeat" description="RCC1" evidence="3">
    <location>
        <begin position="337"/>
        <end position="410"/>
    </location>
</feature>
<dbReference type="InterPro" id="IPR009091">
    <property type="entry name" value="RCC1/BLIP-II"/>
</dbReference>
<feature type="compositionally biased region" description="Basic and acidic residues" evidence="4">
    <location>
        <begin position="12"/>
        <end position="43"/>
    </location>
</feature>
<dbReference type="PANTHER" id="PTHR45982">
    <property type="entry name" value="REGULATOR OF CHROMOSOME CONDENSATION"/>
    <property type="match status" value="1"/>
</dbReference>
<evidence type="ECO:0000259" key="5">
    <source>
        <dbReference type="Pfam" id="PF25390"/>
    </source>
</evidence>
<dbReference type="PRINTS" id="PR00633">
    <property type="entry name" value="RCCNDNSATION"/>
</dbReference>
<proteinExistence type="predicted"/>
<feature type="repeat" description="RCC1" evidence="3">
    <location>
        <begin position="172"/>
        <end position="226"/>
    </location>
</feature>
<dbReference type="Pfam" id="PF25390">
    <property type="entry name" value="WD40_RLD"/>
    <property type="match status" value="1"/>
</dbReference>
<feature type="region of interest" description="Disordered" evidence="4">
    <location>
        <begin position="1"/>
        <end position="43"/>
    </location>
</feature>
<dbReference type="PROSITE" id="PS50012">
    <property type="entry name" value="RCC1_3"/>
    <property type="match status" value="7"/>
</dbReference>
<dbReference type="Proteomes" id="UP000245609">
    <property type="component" value="Unassembled WGS sequence"/>
</dbReference>
<evidence type="ECO:0000313" key="7">
    <source>
        <dbReference type="Proteomes" id="UP000245609"/>
    </source>
</evidence>
<feature type="region of interest" description="Disordered" evidence="4">
    <location>
        <begin position="364"/>
        <end position="385"/>
    </location>
</feature>
<feature type="repeat" description="RCC1" evidence="3">
    <location>
        <begin position="411"/>
        <end position="463"/>
    </location>
</feature>
<feature type="repeat" description="RCC1" evidence="3">
    <location>
        <begin position="123"/>
        <end position="171"/>
    </location>
</feature>
<evidence type="ECO:0000256" key="4">
    <source>
        <dbReference type="SAM" id="MobiDB-lite"/>
    </source>
</evidence>
<dbReference type="PROSITE" id="PS00626">
    <property type="entry name" value="RCC1_2"/>
    <property type="match status" value="4"/>
</dbReference>
<evidence type="ECO:0000313" key="6">
    <source>
        <dbReference type="EMBL" id="PVV03947.1"/>
    </source>
</evidence>
<dbReference type="Gene3D" id="2.130.10.30">
    <property type="entry name" value="Regulator of chromosome condensation 1/beta-lactamase-inhibitor protein II"/>
    <property type="match status" value="1"/>
</dbReference>
<keyword evidence="7" id="KW-1185">Reference proteome</keyword>
<feature type="domain" description="RCC1-like" evidence="5">
    <location>
        <begin position="72"/>
        <end position="460"/>
    </location>
</feature>
<dbReference type="EMBL" id="MBFS01000178">
    <property type="protein sequence ID" value="PVV03947.1"/>
    <property type="molecule type" value="Genomic_DNA"/>
</dbReference>
<dbReference type="OrthoDB" id="61110at2759"/>
<dbReference type="SUPFAM" id="SSF50985">
    <property type="entry name" value="RCC1/BLIP-II"/>
    <property type="match status" value="1"/>
</dbReference>
<evidence type="ECO:0000256" key="3">
    <source>
        <dbReference type="PROSITE-ProRule" id="PRU00235"/>
    </source>
</evidence>
<reference evidence="6 7" key="1">
    <citation type="journal article" date="2018" name="MBio">
        <title>Comparative Genomics Reveals the Core Gene Toolbox for the Fungus-Insect Symbiosis.</title>
        <authorList>
            <person name="Wang Y."/>
            <person name="Stata M."/>
            <person name="Wang W."/>
            <person name="Stajich J.E."/>
            <person name="White M.M."/>
            <person name="Moncalvo J.M."/>
        </authorList>
    </citation>
    <scope>NUCLEOTIDE SEQUENCE [LARGE SCALE GENOMIC DNA]</scope>
    <source>
        <strain evidence="6 7">SC-DP-2</strain>
    </source>
</reference>
<comment type="caution">
    <text evidence="6">The sequence shown here is derived from an EMBL/GenBank/DDBJ whole genome shotgun (WGS) entry which is preliminary data.</text>
</comment>
<keyword evidence="2" id="KW-0677">Repeat</keyword>
<name>A0A2T9ZHF0_9FUNG</name>
<dbReference type="GO" id="GO:0005085">
    <property type="term" value="F:guanyl-nucleotide exchange factor activity"/>
    <property type="evidence" value="ECO:0007669"/>
    <property type="project" value="TreeGrafter"/>
</dbReference>
<evidence type="ECO:0000256" key="1">
    <source>
        <dbReference type="ARBA" id="ARBA00022658"/>
    </source>
</evidence>
<feature type="repeat" description="RCC1" evidence="3">
    <location>
        <begin position="227"/>
        <end position="279"/>
    </location>
</feature>